<feature type="non-terminal residue" evidence="2">
    <location>
        <position position="93"/>
    </location>
</feature>
<feature type="non-terminal residue" evidence="2">
    <location>
        <position position="1"/>
    </location>
</feature>
<dbReference type="EMBL" id="KL389365">
    <property type="protein sequence ID" value="KFP91098.1"/>
    <property type="molecule type" value="Genomic_DNA"/>
</dbReference>
<gene>
    <name evidence="2" type="ORF">N311_04796</name>
</gene>
<dbReference type="AlphaFoldDB" id="A0A091NMW2"/>
<name>A0A091NMW2_APAVI</name>
<evidence type="ECO:0000313" key="2">
    <source>
        <dbReference type="EMBL" id="KFP91098.1"/>
    </source>
</evidence>
<dbReference type="Proteomes" id="UP000054244">
    <property type="component" value="Unassembled WGS sequence"/>
</dbReference>
<evidence type="ECO:0000256" key="1">
    <source>
        <dbReference type="SAM" id="MobiDB-lite"/>
    </source>
</evidence>
<protein>
    <submittedName>
        <fullName evidence="2">Uncharacterized protein</fullName>
    </submittedName>
</protein>
<evidence type="ECO:0000313" key="3">
    <source>
        <dbReference type="Proteomes" id="UP000054244"/>
    </source>
</evidence>
<feature type="compositionally biased region" description="Basic and acidic residues" evidence="1">
    <location>
        <begin position="39"/>
        <end position="65"/>
    </location>
</feature>
<reference evidence="2 3" key="1">
    <citation type="submission" date="2014-04" db="EMBL/GenBank/DDBJ databases">
        <title>Genome evolution of avian class.</title>
        <authorList>
            <person name="Zhang G."/>
            <person name="Li C."/>
        </authorList>
    </citation>
    <scope>NUCLEOTIDE SEQUENCE [LARGE SCALE GENOMIC DNA]</scope>
    <source>
        <strain evidence="2">BGI_N311</strain>
    </source>
</reference>
<feature type="region of interest" description="Disordered" evidence="1">
    <location>
        <begin position="23"/>
        <end position="93"/>
    </location>
</feature>
<organism evidence="2 3">
    <name type="scientific">Apaloderma vittatum</name>
    <name type="common">Bar-tailed trogon</name>
    <dbReference type="NCBI Taxonomy" id="57397"/>
    <lineage>
        <taxon>Eukaryota</taxon>
        <taxon>Metazoa</taxon>
        <taxon>Chordata</taxon>
        <taxon>Craniata</taxon>
        <taxon>Vertebrata</taxon>
        <taxon>Euteleostomi</taxon>
        <taxon>Archelosauria</taxon>
        <taxon>Archosauria</taxon>
        <taxon>Dinosauria</taxon>
        <taxon>Saurischia</taxon>
        <taxon>Theropoda</taxon>
        <taxon>Coelurosauria</taxon>
        <taxon>Aves</taxon>
        <taxon>Neognathae</taxon>
        <taxon>Neoaves</taxon>
        <taxon>Telluraves</taxon>
        <taxon>Coraciimorphae</taxon>
        <taxon>Trogoniformes</taxon>
        <taxon>Trogonidae</taxon>
        <taxon>Apaloderma</taxon>
    </lineage>
</organism>
<accession>A0A091NMW2</accession>
<feature type="compositionally biased region" description="Polar residues" evidence="1">
    <location>
        <begin position="83"/>
        <end position="93"/>
    </location>
</feature>
<proteinExistence type="predicted"/>
<keyword evidence="3" id="KW-1185">Reference proteome</keyword>
<sequence>RGSSVCSLMNNFSFISLVLTDETKPPAVASLSSEETELSEDKDSPKDPKGTWEGDPVHAVGHEQDQAEGQQDDSAEKEMKTGADSQSSYMEIK</sequence>